<comment type="caution">
    <text evidence="2">The sequence shown here is derived from an EMBL/GenBank/DDBJ whole genome shotgun (WGS) entry which is preliminary data.</text>
</comment>
<reference evidence="2" key="1">
    <citation type="submission" date="2020-10" db="EMBL/GenBank/DDBJ databases">
        <authorList>
            <person name="Gilroy R."/>
        </authorList>
    </citation>
    <scope>NUCLEOTIDE SEQUENCE</scope>
    <source>
        <strain evidence="2">21143</strain>
    </source>
</reference>
<feature type="coiled-coil region" evidence="1">
    <location>
        <begin position="70"/>
        <end position="97"/>
    </location>
</feature>
<keyword evidence="1" id="KW-0175">Coiled coil</keyword>
<dbReference type="AlphaFoldDB" id="A0A9D1GE16"/>
<gene>
    <name evidence="2" type="ORF">IAD06_03695</name>
</gene>
<sequence>MLNDFILIKDYCERCNIEPDFILMLEEDGLIDITVVGESRCFPVAQLPEIERYVHLYYDLSINREGIGAVKHLLSQIDDLQEEVRRLQNELRFYRSFEEE</sequence>
<dbReference type="Gene3D" id="1.10.1660.10">
    <property type="match status" value="1"/>
</dbReference>
<protein>
    <submittedName>
        <fullName evidence="2">Chaperone modulator CbpM</fullName>
    </submittedName>
</protein>
<organism evidence="2 3">
    <name type="scientific">Candidatus Caccoplasma intestinavium</name>
    <dbReference type="NCBI Taxonomy" id="2840716"/>
    <lineage>
        <taxon>Bacteria</taxon>
        <taxon>Pseudomonadati</taxon>
        <taxon>Bacteroidota</taxon>
        <taxon>Bacteroidia</taxon>
        <taxon>Bacteroidales</taxon>
        <taxon>Bacteroidaceae</taxon>
        <taxon>Bacteroidaceae incertae sedis</taxon>
        <taxon>Candidatus Caccoplasma</taxon>
    </lineage>
</organism>
<accession>A0A9D1GE16</accession>
<evidence type="ECO:0000313" key="2">
    <source>
        <dbReference type="EMBL" id="HIT39126.1"/>
    </source>
</evidence>
<evidence type="ECO:0000313" key="3">
    <source>
        <dbReference type="Proteomes" id="UP000886722"/>
    </source>
</evidence>
<dbReference type="EMBL" id="DVKT01000027">
    <property type="protein sequence ID" value="HIT39126.1"/>
    <property type="molecule type" value="Genomic_DNA"/>
</dbReference>
<name>A0A9D1GE16_9BACT</name>
<dbReference type="Pfam" id="PF13591">
    <property type="entry name" value="MerR_2"/>
    <property type="match status" value="1"/>
</dbReference>
<reference evidence="2" key="2">
    <citation type="journal article" date="2021" name="PeerJ">
        <title>Extensive microbial diversity within the chicken gut microbiome revealed by metagenomics and culture.</title>
        <authorList>
            <person name="Gilroy R."/>
            <person name="Ravi A."/>
            <person name="Getino M."/>
            <person name="Pursley I."/>
            <person name="Horton D.L."/>
            <person name="Alikhan N.F."/>
            <person name="Baker D."/>
            <person name="Gharbi K."/>
            <person name="Hall N."/>
            <person name="Watson M."/>
            <person name="Adriaenssens E.M."/>
            <person name="Foster-Nyarko E."/>
            <person name="Jarju S."/>
            <person name="Secka A."/>
            <person name="Antonio M."/>
            <person name="Oren A."/>
            <person name="Chaudhuri R.R."/>
            <person name="La Ragione R."/>
            <person name="Hildebrand F."/>
            <person name="Pallen M.J."/>
        </authorList>
    </citation>
    <scope>NUCLEOTIDE SEQUENCE</scope>
    <source>
        <strain evidence="2">21143</strain>
    </source>
</reference>
<proteinExistence type="predicted"/>
<dbReference type="Proteomes" id="UP000886722">
    <property type="component" value="Unassembled WGS sequence"/>
</dbReference>
<evidence type="ECO:0000256" key="1">
    <source>
        <dbReference type="SAM" id="Coils"/>
    </source>
</evidence>